<reference evidence="2 3" key="1">
    <citation type="submission" date="2015-11" db="EMBL/GenBank/DDBJ databases">
        <title>Genomic analysis of 38 Legionella species identifies large and diverse effector repertoires.</title>
        <authorList>
            <person name="Burstein D."/>
            <person name="Amaro F."/>
            <person name="Zusman T."/>
            <person name="Lifshitz Z."/>
            <person name="Cohen O."/>
            <person name="Gilbert J.A."/>
            <person name="Pupko T."/>
            <person name="Shuman H.A."/>
            <person name="Segal G."/>
        </authorList>
    </citation>
    <scope>NUCLEOTIDE SEQUENCE [LARGE SCALE GENOMIC DNA]</scope>
    <source>
        <strain evidence="2 3">SE-32A-C8</strain>
    </source>
</reference>
<dbReference type="AlphaFoldDB" id="A0A0W0TQ66"/>
<dbReference type="PANTHER" id="PTHR43316:SF3">
    <property type="entry name" value="HALOACID DEHALOGENASE, TYPE II (AFU_ORTHOLOGUE AFUA_2G07750)-RELATED"/>
    <property type="match status" value="1"/>
</dbReference>
<accession>A0A0W0TQ66</accession>
<dbReference type="InterPro" id="IPR051540">
    <property type="entry name" value="S-2-haloacid_dehalogenase"/>
</dbReference>
<gene>
    <name evidence="2" type="ORF">Lery_1596</name>
</gene>
<dbReference type="InterPro" id="IPR023214">
    <property type="entry name" value="HAD_sf"/>
</dbReference>
<keyword evidence="1 2" id="KW-0378">Hydrolase</keyword>
<dbReference type="Proteomes" id="UP000054773">
    <property type="component" value="Unassembled WGS sequence"/>
</dbReference>
<keyword evidence="3" id="KW-1185">Reference proteome</keyword>
<comment type="caution">
    <text evidence="2">The sequence shown here is derived from an EMBL/GenBank/DDBJ whole genome shotgun (WGS) entry which is preliminary data.</text>
</comment>
<dbReference type="SUPFAM" id="SSF56784">
    <property type="entry name" value="HAD-like"/>
    <property type="match status" value="1"/>
</dbReference>
<protein>
    <submittedName>
        <fullName evidence="2">HAD-superfamily hydrolase</fullName>
    </submittedName>
</protein>
<dbReference type="STRING" id="448.Lery_1596"/>
<dbReference type="Pfam" id="PF00702">
    <property type="entry name" value="Hydrolase"/>
    <property type="match status" value="1"/>
</dbReference>
<evidence type="ECO:0000256" key="1">
    <source>
        <dbReference type="ARBA" id="ARBA00022801"/>
    </source>
</evidence>
<organism evidence="2 3">
    <name type="scientific">Legionella erythra</name>
    <dbReference type="NCBI Taxonomy" id="448"/>
    <lineage>
        <taxon>Bacteria</taxon>
        <taxon>Pseudomonadati</taxon>
        <taxon>Pseudomonadota</taxon>
        <taxon>Gammaproteobacteria</taxon>
        <taxon>Legionellales</taxon>
        <taxon>Legionellaceae</taxon>
        <taxon>Legionella</taxon>
    </lineage>
</organism>
<dbReference type="NCBIfam" id="TIGR01509">
    <property type="entry name" value="HAD-SF-IA-v3"/>
    <property type="match status" value="1"/>
</dbReference>
<sequence length="104" mass="11641">MLSNFPLASLQESLEWFNLDAYIDEAISAPTIGVRKPAPEAYLALCKKLCVEPEECVFFDDEQVCVAGASAIGMTAYWVNRQQDTHELDKQVIANLRALELIIH</sequence>
<dbReference type="OrthoDB" id="9800058at2"/>
<dbReference type="InterPro" id="IPR006439">
    <property type="entry name" value="HAD-SF_hydro_IA"/>
</dbReference>
<dbReference type="EMBL" id="LNYA01000024">
    <property type="protein sequence ID" value="KTC97757.1"/>
    <property type="molecule type" value="Genomic_DNA"/>
</dbReference>
<dbReference type="Gene3D" id="3.40.50.1000">
    <property type="entry name" value="HAD superfamily/HAD-like"/>
    <property type="match status" value="1"/>
</dbReference>
<name>A0A0W0TQ66_LEGER</name>
<evidence type="ECO:0000313" key="3">
    <source>
        <dbReference type="Proteomes" id="UP000054773"/>
    </source>
</evidence>
<evidence type="ECO:0000313" key="2">
    <source>
        <dbReference type="EMBL" id="KTC97757.1"/>
    </source>
</evidence>
<dbReference type="GO" id="GO:0016787">
    <property type="term" value="F:hydrolase activity"/>
    <property type="evidence" value="ECO:0007669"/>
    <property type="project" value="UniProtKB-KW"/>
</dbReference>
<dbReference type="InterPro" id="IPR036412">
    <property type="entry name" value="HAD-like_sf"/>
</dbReference>
<dbReference type="PANTHER" id="PTHR43316">
    <property type="entry name" value="HYDROLASE, HALOACID DELAHOGENASE-RELATED"/>
    <property type="match status" value="1"/>
</dbReference>
<dbReference type="RefSeq" id="WP_058526726.1">
    <property type="nucleotide sequence ID" value="NZ_CAAAHY010000016.1"/>
</dbReference>
<proteinExistence type="predicted"/>
<dbReference type="PRINTS" id="PR00413">
    <property type="entry name" value="HADHALOGNASE"/>
</dbReference>